<dbReference type="Pfam" id="PF02482">
    <property type="entry name" value="Ribosomal_S30AE"/>
    <property type="match status" value="1"/>
</dbReference>
<dbReference type="Gene3D" id="3.30.160.100">
    <property type="entry name" value="Ribosome hibernation promotion factor-like"/>
    <property type="match status" value="1"/>
</dbReference>
<accession>A0ABU1WH22</accession>
<organism evidence="2 3">
    <name type="scientific">Hydrogenophaga palleronii</name>
    <dbReference type="NCBI Taxonomy" id="65655"/>
    <lineage>
        <taxon>Bacteria</taxon>
        <taxon>Pseudomonadati</taxon>
        <taxon>Pseudomonadota</taxon>
        <taxon>Betaproteobacteria</taxon>
        <taxon>Burkholderiales</taxon>
        <taxon>Comamonadaceae</taxon>
        <taxon>Hydrogenophaga</taxon>
    </lineage>
</organism>
<keyword evidence="3" id="KW-1185">Reference proteome</keyword>
<dbReference type="InterPro" id="IPR003489">
    <property type="entry name" value="RHF/RaiA"/>
</dbReference>
<feature type="compositionally biased region" description="Polar residues" evidence="1">
    <location>
        <begin position="111"/>
        <end position="121"/>
    </location>
</feature>
<proteinExistence type="predicted"/>
<dbReference type="InterPro" id="IPR036567">
    <property type="entry name" value="RHF-like"/>
</dbReference>
<evidence type="ECO:0000313" key="3">
    <source>
        <dbReference type="Proteomes" id="UP001265700"/>
    </source>
</evidence>
<feature type="region of interest" description="Disordered" evidence="1">
    <location>
        <begin position="101"/>
        <end position="121"/>
    </location>
</feature>
<evidence type="ECO:0000256" key="1">
    <source>
        <dbReference type="SAM" id="MobiDB-lite"/>
    </source>
</evidence>
<reference evidence="2 3" key="1">
    <citation type="submission" date="2023-07" db="EMBL/GenBank/DDBJ databases">
        <title>Sorghum-associated microbial communities from plants grown in Nebraska, USA.</title>
        <authorList>
            <person name="Schachtman D."/>
        </authorList>
    </citation>
    <scope>NUCLEOTIDE SEQUENCE [LARGE SCALE GENOMIC DNA]</scope>
    <source>
        <strain evidence="2 3">4249</strain>
    </source>
</reference>
<comment type="caution">
    <text evidence="2">The sequence shown here is derived from an EMBL/GenBank/DDBJ whole genome shotgun (WGS) entry which is preliminary data.</text>
</comment>
<name>A0ABU1WH22_9BURK</name>
<dbReference type="EMBL" id="JAVDWU010000001">
    <property type="protein sequence ID" value="MDR7148563.1"/>
    <property type="molecule type" value="Genomic_DNA"/>
</dbReference>
<gene>
    <name evidence="2" type="ORF">J2W49_000491</name>
</gene>
<dbReference type="SUPFAM" id="SSF69754">
    <property type="entry name" value="Ribosome binding protein Y (YfiA homologue)"/>
    <property type="match status" value="1"/>
</dbReference>
<dbReference type="Proteomes" id="UP001265700">
    <property type="component" value="Unassembled WGS sequence"/>
</dbReference>
<sequence>MQVQVNTDDHIQGGESLAKWVNEETVSRLSRFRDHITRVEVFLTDLDGSKSGVKDKRCRLEARVASRQPVNVTADADKMAVAFIDAVEKLTRALDTDLGRVKDRHGRDTIRTTTDQDPGDE</sequence>
<evidence type="ECO:0000313" key="2">
    <source>
        <dbReference type="EMBL" id="MDR7148563.1"/>
    </source>
</evidence>
<feature type="compositionally biased region" description="Basic and acidic residues" evidence="1">
    <location>
        <begin position="101"/>
        <end position="110"/>
    </location>
</feature>
<dbReference type="RefSeq" id="WP_310311278.1">
    <property type="nucleotide sequence ID" value="NZ_JAVDWU010000001.1"/>
</dbReference>
<protein>
    <submittedName>
        <fullName evidence="2">Ribosome-associated translation inhibitor RaiA</fullName>
    </submittedName>
</protein>